<dbReference type="EMBL" id="MFEK01000014">
    <property type="protein sequence ID" value="OGE78243.1"/>
    <property type="molecule type" value="Genomic_DNA"/>
</dbReference>
<protein>
    <submittedName>
        <fullName evidence="1">Uncharacterized protein</fullName>
    </submittedName>
</protein>
<dbReference type="AlphaFoldDB" id="A0A1F5NL17"/>
<gene>
    <name evidence="1" type="ORF">A2751_03760</name>
</gene>
<evidence type="ECO:0000313" key="2">
    <source>
        <dbReference type="Proteomes" id="UP000176864"/>
    </source>
</evidence>
<proteinExistence type="predicted"/>
<dbReference type="Proteomes" id="UP000176864">
    <property type="component" value="Unassembled WGS sequence"/>
</dbReference>
<evidence type="ECO:0000313" key="1">
    <source>
        <dbReference type="EMBL" id="OGE78243.1"/>
    </source>
</evidence>
<name>A0A1F5NL17_9BACT</name>
<sequence>MKIVGPNGVQYTIKEVYSDDDTPNEPDVEIPNGTVNSAIVIQTDHWDWTSFRENKKREGVIALKLG</sequence>
<organism evidence="1 2">
    <name type="scientific">Candidatus Doudnabacteria bacterium RIFCSPHIGHO2_01_FULL_46_14</name>
    <dbReference type="NCBI Taxonomy" id="1817824"/>
    <lineage>
        <taxon>Bacteria</taxon>
        <taxon>Candidatus Doudnaibacteriota</taxon>
    </lineage>
</organism>
<accession>A0A1F5NL17</accession>
<reference evidence="1 2" key="1">
    <citation type="journal article" date="2016" name="Nat. Commun.">
        <title>Thousands of microbial genomes shed light on interconnected biogeochemical processes in an aquifer system.</title>
        <authorList>
            <person name="Anantharaman K."/>
            <person name="Brown C.T."/>
            <person name="Hug L.A."/>
            <person name="Sharon I."/>
            <person name="Castelle C.J."/>
            <person name="Probst A.J."/>
            <person name="Thomas B.C."/>
            <person name="Singh A."/>
            <person name="Wilkins M.J."/>
            <person name="Karaoz U."/>
            <person name="Brodie E.L."/>
            <person name="Williams K.H."/>
            <person name="Hubbard S.S."/>
            <person name="Banfield J.F."/>
        </authorList>
    </citation>
    <scope>NUCLEOTIDE SEQUENCE [LARGE SCALE GENOMIC DNA]</scope>
</reference>
<comment type="caution">
    <text evidence="1">The sequence shown here is derived from an EMBL/GenBank/DDBJ whole genome shotgun (WGS) entry which is preliminary data.</text>
</comment>